<sequence>MLEHRDVFKNRHYRGYHNTPSKVYPDGTILVFGGGEIQLLADEWFTAPMVLDAFLAFFNGRELPASIAWRDKTETLTSS</sequence>
<accession>A0A127PPQ5</accession>
<dbReference type="Proteomes" id="UP000071778">
    <property type="component" value="Chromosome"/>
</dbReference>
<evidence type="ECO:0000313" key="2">
    <source>
        <dbReference type="Proteomes" id="UP000071778"/>
    </source>
</evidence>
<gene>
    <name evidence="1" type="ORF">CAter282_1711</name>
</gene>
<evidence type="ECO:0000313" key="1">
    <source>
        <dbReference type="EMBL" id="AMP09492.1"/>
    </source>
</evidence>
<name>A0A127PPQ5_9BURK</name>
<keyword evidence="2" id="KW-1185">Reference proteome</keyword>
<dbReference type="EMBL" id="CP013235">
    <property type="protein sequence ID" value="AMP09492.1"/>
    <property type="molecule type" value="Genomic_DNA"/>
</dbReference>
<organism evidence="1 2">
    <name type="scientific">Collimonas arenae</name>
    <dbReference type="NCBI Taxonomy" id="279058"/>
    <lineage>
        <taxon>Bacteria</taxon>
        <taxon>Pseudomonadati</taxon>
        <taxon>Pseudomonadota</taxon>
        <taxon>Betaproteobacteria</taxon>
        <taxon>Burkholderiales</taxon>
        <taxon>Oxalobacteraceae</taxon>
        <taxon>Collimonas</taxon>
    </lineage>
</organism>
<proteinExistence type="predicted"/>
<dbReference type="AlphaFoldDB" id="A0A127PPQ5"/>
<dbReference type="PATRIC" id="fig|279058.17.peg.1833"/>
<dbReference type="RefSeq" id="WP_231879228.1">
    <property type="nucleotide sequence ID" value="NZ_CP013233.1"/>
</dbReference>
<reference evidence="1 2" key="1">
    <citation type="submission" date="2015-11" db="EMBL/GenBank/DDBJ databases">
        <title>Exploring the genomic traits of fungus-feeding bacterial genus Collimonas.</title>
        <authorList>
            <person name="Song C."/>
            <person name="Schmidt R."/>
            <person name="de Jager V."/>
            <person name="Krzyzanowska D."/>
            <person name="Jongedijk E."/>
            <person name="Cankar K."/>
            <person name="Beekwilder J."/>
            <person name="van Veen A."/>
            <person name="de Boer W."/>
            <person name="van Veen J.A."/>
            <person name="Garbeva P."/>
        </authorList>
    </citation>
    <scope>NUCLEOTIDE SEQUENCE [LARGE SCALE GENOMIC DNA]</scope>
    <source>
        <strain evidence="1 2">Ter282</strain>
    </source>
</reference>
<protein>
    <submittedName>
        <fullName evidence="1">Uncharacterized protein</fullName>
    </submittedName>
</protein>